<dbReference type="GO" id="GO:0016757">
    <property type="term" value="F:glycosyltransferase activity"/>
    <property type="evidence" value="ECO:0007669"/>
    <property type="project" value="InterPro"/>
</dbReference>
<dbReference type="Gene3D" id="3.40.50.2000">
    <property type="entry name" value="Glycogen Phosphorylase B"/>
    <property type="match status" value="1"/>
</dbReference>
<sequence length="393" mass="43711">MLRNELILLPMLKANRGERGGLVITRKYMEGAAEFAKTWPGPVTSLFEVSPTRTTDLDHIEVTPDEMGTGIEERPGNLDALADRVRNSAGALTYLCREEGPTAKMFHRIGVPLVFTSEYSHRTERQIINATTANPILRIRRKHWMWNAQRSCRASLRISAGLQCSGTPTYRQFHNIKPDALLFFDNRVRTTDVISEVNLERKAGVLAAKRPLRLVFGGRLISMKGVRYLPLVAEALRRRHIPFTMEIYGNGPLEQKLRNDIATRELGGCVMLRGALDFRTGWTAALRDGADLFVCCHPQGDPSSTYPEVMSCGVPIVGFGNEAFEGVVDTSGSGFVTPLGDVEALAARIAQLHSDRNALIEAARVARGFALENSFEVTFRRRMEHMIACSRLA</sequence>
<evidence type="ECO:0000313" key="2">
    <source>
        <dbReference type="EMBL" id="QHQ35526.1"/>
    </source>
</evidence>
<proteinExistence type="predicted"/>
<gene>
    <name evidence="2" type="ORF">GO499_10175</name>
</gene>
<dbReference type="AlphaFoldDB" id="A0A6P1T245"/>
<dbReference type="Pfam" id="PF00534">
    <property type="entry name" value="Glycos_transf_1"/>
    <property type="match status" value="1"/>
</dbReference>
<dbReference type="SUPFAM" id="SSF53756">
    <property type="entry name" value="UDP-Glycosyltransferase/glycogen phosphorylase"/>
    <property type="match status" value="1"/>
</dbReference>
<keyword evidence="3" id="KW-1185">Reference proteome</keyword>
<dbReference type="PANTHER" id="PTHR45947">
    <property type="entry name" value="SULFOQUINOVOSYL TRANSFERASE SQD2"/>
    <property type="match status" value="1"/>
</dbReference>
<evidence type="ECO:0000259" key="1">
    <source>
        <dbReference type="Pfam" id="PF00534"/>
    </source>
</evidence>
<dbReference type="Proteomes" id="UP000464495">
    <property type="component" value="Chromosome"/>
</dbReference>
<evidence type="ECO:0000313" key="3">
    <source>
        <dbReference type="Proteomes" id="UP000464495"/>
    </source>
</evidence>
<dbReference type="InterPro" id="IPR001296">
    <property type="entry name" value="Glyco_trans_1"/>
</dbReference>
<dbReference type="PANTHER" id="PTHR45947:SF3">
    <property type="entry name" value="SULFOQUINOVOSYL TRANSFERASE SQD2"/>
    <property type="match status" value="1"/>
</dbReference>
<dbReference type="EMBL" id="CP046620">
    <property type="protein sequence ID" value="QHQ35526.1"/>
    <property type="molecule type" value="Genomic_DNA"/>
</dbReference>
<feature type="domain" description="Glycosyl transferase family 1" evidence="1">
    <location>
        <begin position="208"/>
        <end position="364"/>
    </location>
</feature>
<organism evidence="2 3">
    <name type="scientific">Algicella marina</name>
    <dbReference type="NCBI Taxonomy" id="2683284"/>
    <lineage>
        <taxon>Bacteria</taxon>
        <taxon>Pseudomonadati</taxon>
        <taxon>Pseudomonadota</taxon>
        <taxon>Alphaproteobacteria</taxon>
        <taxon>Rhodobacterales</taxon>
        <taxon>Paracoccaceae</taxon>
        <taxon>Algicella</taxon>
    </lineage>
</organism>
<accession>A0A6P1T245</accession>
<protein>
    <submittedName>
        <fullName evidence="2">Glycosyltransferase</fullName>
    </submittedName>
</protein>
<reference evidence="2 3" key="1">
    <citation type="submission" date="2019-12" db="EMBL/GenBank/DDBJ databases">
        <title>Complete genome sequence of Algicella marina strain 9Alg 56(T) isolated from the red alga Tichocarpus crinitus.</title>
        <authorList>
            <person name="Kim S.-G."/>
            <person name="Nedashkovskaya O.I."/>
        </authorList>
    </citation>
    <scope>NUCLEOTIDE SEQUENCE [LARGE SCALE GENOMIC DNA]</scope>
    <source>
        <strain evidence="2 3">9Alg 56</strain>
    </source>
</reference>
<dbReference type="InterPro" id="IPR050194">
    <property type="entry name" value="Glycosyltransferase_grp1"/>
</dbReference>
<dbReference type="KEGG" id="amaq:GO499_10175"/>
<keyword evidence="2" id="KW-0808">Transferase</keyword>
<name>A0A6P1T245_9RHOB</name>